<keyword evidence="5" id="KW-0460">Magnesium</keyword>
<evidence type="ECO:0000256" key="5">
    <source>
        <dbReference type="ARBA" id="ARBA00022842"/>
    </source>
</evidence>
<protein>
    <submittedName>
        <fullName evidence="9">Molybdenum cofactor guanylyltransferase</fullName>
    </submittedName>
</protein>
<keyword evidence="4" id="KW-0547">Nucleotide-binding</keyword>
<dbReference type="RefSeq" id="WP_135114726.1">
    <property type="nucleotide sequence ID" value="NZ_JADGLL010000023.1"/>
</dbReference>
<dbReference type="GO" id="GO:0006777">
    <property type="term" value="P:Mo-molybdopterin cofactor biosynthetic process"/>
    <property type="evidence" value="ECO:0007669"/>
    <property type="project" value="UniProtKB-KW"/>
</dbReference>
<comment type="caution">
    <text evidence="9">The sequence shown here is derived from an EMBL/GenBank/DDBJ whole genome shotgun (WGS) entry which is preliminary data.</text>
</comment>
<keyword evidence="9" id="KW-0548">Nucleotidyltransferase</keyword>
<evidence type="ECO:0000256" key="4">
    <source>
        <dbReference type="ARBA" id="ARBA00022741"/>
    </source>
</evidence>
<dbReference type="InterPro" id="IPR013482">
    <property type="entry name" value="Molybde_CF_guanTrfase"/>
</dbReference>
<evidence type="ECO:0000313" key="10">
    <source>
        <dbReference type="Proteomes" id="UP000298358"/>
    </source>
</evidence>
<accession>A0A4Y9FU84</accession>
<dbReference type="Pfam" id="PF12804">
    <property type="entry name" value="NTP_transf_3"/>
    <property type="match status" value="1"/>
</dbReference>
<evidence type="ECO:0000256" key="2">
    <source>
        <dbReference type="ARBA" id="ARBA00022679"/>
    </source>
</evidence>
<dbReference type="Gene3D" id="3.90.550.10">
    <property type="entry name" value="Spore Coat Polysaccharide Biosynthesis Protein SpsA, Chain A"/>
    <property type="match status" value="1"/>
</dbReference>
<keyword evidence="7" id="KW-0501">Molybdenum cofactor biosynthesis</keyword>
<dbReference type="GO" id="GO:0046872">
    <property type="term" value="F:metal ion binding"/>
    <property type="evidence" value="ECO:0007669"/>
    <property type="project" value="UniProtKB-KW"/>
</dbReference>
<sequence length="191" mass="19540">MSGPLRAIVLAGGRSSRMAGRHKPAIPVGGVPIVARGIAALRLIGAEPLVVGEADGVPAGTPVIREDPPFSGPLAAVAAGLRALEARAGGVILLLGGDMPFVSPATLRRLAESASAARPALAVDPDGRAQPLCAAWDEAALRERLATIGDPVNRPLRLLLGESLAPVHIPVLAPELLDVDTPDDLREAEDL</sequence>
<evidence type="ECO:0000256" key="7">
    <source>
        <dbReference type="ARBA" id="ARBA00023150"/>
    </source>
</evidence>
<dbReference type="SUPFAM" id="SSF53448">
    <property type="entry name" value="Nucleotide-diphospho-sugar transferases"/>
    <property type="match status" value="1"/>
</dbReference>
<reference evidence="9 10" key="1">
    <citation type="submission" date="2019-03" db="EMBL/GenBank/DDBJ databases">
        <title>Diversity of the mouse oral microbiome.</title>
        <authorList>
            <person name="Joseph S."/>
            <person name="Aduse-Opoku J."/>
            <person name="Curtis M."/>
            <person name="Wade W."/>
            <person name="Hashim A."/>
        </authorList>
    </citation>
    <scope>NUCLEOTIDE SEQUENCE [LARGE SCALE GENOMIC DNA]</scope>
    <source>
        <strain evidence="9 10">P1012</strain>
    </source>
</reference>
<evidence type="ECO:0000256" key="1">
    <source>
        <dbReference type="ARBA" id="ARBA00022490"/>
    </source>
</evidence>
<dbReference type="GO" id="GO:0016779">
    <property type="term" value="F:nucleotidyltransferase activity"/>
    <property type="evidence" value="ECO:0007669"/>
    <property type="project" value="UniProtKB-KW"/>
</dbReference>
<keyword evidence="6" id="KW-0342">GTP-binding</keyword>
<dbReference type="EMBL" id="SPQB01000023">
    <property type="protein sequence ID" value="TFU32555.1"/>
    <property type="molecule type" value="Genomic_DNA"/>
</dbReference>
<organism evidence="9 10">
    <name type="scientific">Microbacterium paludicola</name>
    <dbReference type="NCBI Taxonomy" id="300019"/>
    <lineage>
        <taxon>Bacteria</taxon>
        <taxon>Bacillati</taxon>
        <taxon>Actinomycetota</taxon>
        <taxon>Actinomycetes</taxon>
        <taxon>Micrococcales</taxon>
        <taxon>Microbacteriaceae</taxon>
        <taxon>Microbacterium</taxon>
    </lineage>
</organism>
<dbReference type="OrthoDB" id="4408226at2"/>
<feature type="domain" description="MobA-like NTP transferase" evidence="8">
    <location>
        <begin position="7"/>
        <end position="147"/>
    </location>
</feature>
<evidence type="ECO:0000259" key="8">
    <source>
        <dbReference type="Pfam" id="PF12804"/>
    </source>
</evidence>
<dbReference type="Proteomes" id="UP000298358">
    <property type="component" value="Unassembled WGS sequence"/>
</dbReference>
<dbReference type="PANTHER" id="PTHR19136">
    <property type="entry name" value="MOLYBDENUM COFACTOR GUANYLYLTRANSFERASE"/>
    <property type="match status" value="1"/>
</dbReference>
<evidence type="ECO:0000256" key="3">
    <source>
        <dbReference type="ARBA" id="ARBA00022723"/>
    </source>
</evidence>
<keyword evidence="2 9" id="KW-0808">Transferase</keyword>
<dbReference type="InterPro" id="IPR029044">
    <property type="entry name" value="Nucleotide-diphossugar_trans"/>
</dbReference>
<dbReference type="GO" id="GO:0005525">
    <property type="term" value="F:GTP binding"/>
    <property type="evidence" value="ECO:0007669"/>
    <property type="project" value="UniProtKB-KW"/>
</dbReference>
<keyword evidence="1" id="KW-0963">Cytoplasm</keyword>
<name>A0A4Y9FU84_9MICO</name>
<dbReference type="InterPro" id="IPR025877">
    <property type="entry name" value="MobA-like_NTP_Trfase"/>
</dbReference>
<dbReference type="CDD" id="cd02503">
    <property type="entry name" value="MobA"/>
    <property type="match status" value="1"/>
</dbReference>
<dbReference type="PANTHER" id="PTHR19136:SF81">
    <property type="entry name" value="MOLYBDENUM COFACTOR GUANYLYLTRANSFERASE"/>
    <property type="match status" value="1"/>
</dbReference>
<gene>
    <name evidence="9" type="ORF">E4U02_10160</name>
</gene>
<evidence type="ECO:0000256" key="6">
    <source>
        <dbReference type="ARBA" id="ARBA00023134"/>
    </source>
</evidence>
<dbReference type="AlphaFoldDB" id="A0A4Y9FU84"/>
<evidence type="ECO:0000313" key="9">
    <source>
        <dbReference type="EMBL" id="TFU32555.1"/>
    </source>
</evidence>
<keyword evidence="3" id="KW-0479">Metal-binding</keyword>
<proteinExistence type="predicted"/>
<keyword evidence="10" id="KW-1185">Reference proteome</keyword>